<evidence type="ECO:0000313" key="2">
    <source>
        <dbReference type="EMBL" id="AYD84939.1"/>
    </source>
</evidence>
<accession>A0A386KJB3</accession>
<evidence type="ECO:0000313" key="3">
    <source>
        <dbReference type="Proteomes" id="UP000268217"/>
    </source>
</evidence>
<keyword evidence="3" id="KW-1185">Reference proteome</keyword>
<organism evidence="2 3">
    <name type="scientific">Escherichia phage vB_vPM_PD06</name>
    <dbReference type="NCBI Taxonomy" id="2315527"/>
    <lineage>
        <taxon>Viruses</taxon>
        <taxon>Duplodnaviria</taxon>
        <taxon>Heunggongvirae</taxon>
        <taxon>Uroviricota</taxon>
        <taxon>Caudoviricetes</taxon>
        <taxon>Stephanstirmvirinae</taxon>
        <taxon>Justusliebigvirus</taxon>
        <taxon>Justusliebigvirus PD06</taxon>
    </lineage>
</organism>
<proteinExistence type="predicted"/>
<dbReference type="EMBL" id="MH816848">
    <property type="protein sequence ID" value="AYD84939.1"/>
    <property type="molecule type" value="Genomic_DNA"/>
</dbReference>
<evidence type="ECO:0000256" key="1">
    <source>
        <dbReference type="SAM" id="MobiDB-lite"/>
    </source>
</evidence>
<dbReference type="Proteomes" id="UP000268217">
    <property type="component" value="Segment"/>
</dbReference>
<dbReference type="RefSeq" id="YP_009984618.1">
    <property type="nucleotide sequence ID" value="NC_052653.1"/>
</dbReference>
<sequence>MGREYVIQSWVKHDANDPRIIPDDMIDHMVGYSGEQIGNRAAKSNGNTRTRSVRPGWLANGNADIASAADPSDDAKNNPLYSIDPAFKVLEEYPAKLAALDKAYAEKRMAWTVYNTAKMVLDAKLIKAQEKINKLVTIAQEEDQGDQEEEEEIMPTLEEEEIQPYMPTEEEKRQALKNYENCIV</sequence>
<name>A0A386KJB3_9CAUD</name>
<dbReference type="GeneID" id="62611963"/>
<protein>
    <submittedName>
        <fullName evidence="2">Uncharacterized protein</fullName>
    </submittedName>
</protein>
<reference evidence="3" key="1">
    <citation type="submission" date="2018-08" db="EMBL/GenBank/DDBJ databases">
        <authorList>
            <person name="Liu G."/>
            <person name="Sun H."/>
            <person name="Ren H."/>
            <person name="Pan Q."/>
        </authorList>
    </citation>
    <scope>NUCLEOTIDE SEQUENCE [LARGE SCALE GENOMIC DNA]</scope>
</reference>
<dbReference type="KEGG" id="vg:62611963"/>
<feature type="region of interest" description="Disordered" evidence="1">
    <location>
        <begin position="38"/>
        <end position="57"/>
    </location>
</feature>